<reference evidence="4 5" key="1">
    <citation type="submission" date="2020-11" db="EMBL/GenBank/DDBJ databases">
        <authorList>
            <person name="Kim M.K."/>
        </authorList>
    </citation>
    <scope>NUCLEOTIDE SEQUENCE [LARGE SCALE GENOMIC DNA]</scope>
    <source>
        <strain evidence="4 5">BT662</strain>
    </source>
</reference>
<dbReference type="InterPro" id="IPR008928">
    <property type="entry name" value="6-hairpin_glycosidase_sf"/>
</dbReference>
<organism evidence="4 5">
    <name type="scientific">Hymenobacter ruricola</name>
    <dbReference type="NCBI Taxonomy" id="2791023"/>
    <lineage>
        <taxon>Bacteria</taxon>
        <taxon>Pseudomonadati</taxon>
        <taxon>Bacteroidota</taxon>
        <taxon>Cytophagia</taxon>
        <taxon>Cytophagales</taxon>
        <taxon>Hymenobacteraceae</taxon>
        <taxon>Hymenobacter</taxon>
    </lineage>
</organism>
<gene>
    <name evidence="4" type="primary">treF</name>
    <name evidence="4" type="ORF">I2H31_22495</name>
</gene>
<dbReference type="InterPro" id="IPR001661">
    <property type="entry name" value="Glyco_hydro_37"/>
</dbReference>
<dbReference type="PROSITE" id="PS00927">
    <property type="entry name" value="TREHALASE_1"/>
    <property type="match status" value="1"/>
</dbReference>
<dbReference type="Gene3D" id="1.50.10.10">
    <property type="match status" value="1"/>
</dbReference>
<evidence type="ECO:0000313" key="5">
    <source>
        <dbReference type="Proteomes" id="UP000618931"/>
    </source>
</evidence>
<dbReference type="Proteomes" id="UP000618931">
    <property type="component" value="Unassembled WGS sequence"/>
</dbReference>
<dbReference type="InterPro" id="IPR018232">
    <property type="entry name" value="Glyco_hydro_37_CS"/>
</dbReference>
<dbReference type="EMBL" id="JADQDM010000020">
    <property type="protein sequence ID" value="MBF9223888.1"/>
    <property type="molecule type" value="Genomic_DNA"/>
</dbReference>
<dbReference type="RefSeq" id="WP_196295311.1">
    <property type="nucleotide sequence ID" value="NZ_JADQDM010000020.1"/>
</dbReference>
<dbReference type="Pfam" id="PF01204">
    <property type="entry name" value="Trehalase"/>
    <property type="match status" value="1"/>
</dbReference>
<dbReference type="InterPro" id="IPR012341">
    <property type="entry name" value="6hp_glycosidase-like_sf"/>
</dbReference>
<dbReference type="NCBIfam" id="NF009773">
    <property type="entry name" value="PRK13270.1"/>
    <property type="match status" value="1"/>
</dbReference>
<dbReference type="PANTHER" id="PTHR23403:SF1">
    <property type="entry name" value="TREHALASE"/>
    <property type="match status" value="1"/>
</dbReference>
<proteinExistence type="predicted"/>
<dbReference type="PANTHER" id="PTHR23403">
    <property type="entry name" value="TREHALASE"/>
    <property type="match status" value="1"/>
</dbReference>
<keyword evidence="2" id="KW-0326">Glycosidase</keyword>
<name>A0ABS0IB76_9BACT</name>
<keyword evidence="3" id="KW-0732">Signal</keyword>
<dbReference type="PRINTS" id="PR00744">
    <property type="entry name" value="GLHYDRLASE37"/>
</dbReference>
<comment type="caution">
    <text evidence="4">The sequence shown here is derived from an EMBL/GenBank/DDBJ whole genome shotgun (WGS) entry which is preliminary data.</text>
</comment>
<keyword evidence="5" id="KW-1185">Reference proteome</keyword>
<evidence type="ECO:0000256" key="3">
    <source>
        <dbReference type="SAM" id="SignalP"/>
    </source>
</evidence>
<accession>A0ABS0IB76</accession>
<dbReference type="PROSITE" id="PS00928">
    <property type="entry name" value="TREHALASE_2"/>
    <property type="match status" value="1"/>
</dbReference>
<evidence type="ECO:0000313" key="4">
    <source>
        <dbReference type="EMBL" id="MBF9223888.1"/>
    </source>
</evidence>
<evidence type="ECO:0000256" key="1">
    <source>
        <dbReference type="ARBA" id="ARBA00022801"/>
    </source>
</evidence>
<feature type="chain" id="PRO_5045563959" evidence="3">
    <location>
        <begin position="21"/>
        <end position="554"/>
    </location>
</feature>
<dbReference type="NCBIfam" id="NF009774">
    <property type="entry name" value="PRK13271.1"/>
    <property type="match status" value="1"/>
</dbReference>
<protein>
    <submittedName>
        <fullName evidence="4">Alpha,alpha-trehalase TreF</fullName>
    </submittedName>
</protein>
<dbReference type="SUPFAM" id="SSF48208">
    <property type="entry name" value="Six-hairpin glycosidases"/>
    <property type="match status" value="1"/>
</dbReference>
<keyword evidence="1" id="KW-0378">Hydrolase</keyword>
<evidence type="ECO:0000256" key="2">
    <source>
        <dbReference type="ARBA" id="ARBA00023295"/>
    </source>
</evidence>
<sequence>MRRLLLCCLLGLLHCWPAQAQTENAAPKSTVKAAEAPTGSASVGKLLSPRQLFPGLFEAVQLGHVFADGKTFVDAAPRQRPATILAAWRREKNQPGFDLKAFVTAHFDLPAEGGVPFQSNIAAGLRHHLDTLWTVLARPAAPAPDPADSLAPYRSLLPLPKPYLVPGGRFREVYYWDSYFTMLGLAEAGKGQLLKDITDNFAFLVARYGFIPNGNRSYYLTRSQPPFFARMVQLLAQERGNGELLRYRPALEAEYRYWMQGADALKPGAAARRVVRLPTGALLNRYWDDSDQPREESYAEDVAAARRSQQPAAQFYRHVRAAAASGWDFSSRWFGSAGGLGSIQTTDLVPVDLNCLLYNLEMTLAEAARVAGQPAQARAYTAKATARKTALLALSWDAKAGWFQDYNWRQRQRSAVRTLAGVFPLAFGLATPEQAARVGAGLKANFLKTGGLLTSLSETKQQWDAPNGWAPLQYLAIEGLGRYQQRPLADTVAHRWVRLNARVFAQTGQLLEKYDVLHPHRPAGGGEYPLQDGFGWTNGVLLRLLNRSEPAPQK</sequence>
<feature type="signal peptide" evidence="3">
    <location>
        <begin position="1"/>
        <end position="20"/>
    </location>
</feature>